<keyword evidence="4" id="KW-1185">Reference proteome</keyword>
<name>B3S8S3_TRIAD</name>
<dbReference type="OMA" id="CRLYEKN"/>
<dbReference type="InterPro" id="IPR008491">
    <property type="entry name" value="CDK5RAP3"/>
</dbReference>
<dbReference type="Pfam" id="PF05600">
    <property type="entry name" value="CDK5RAP3"/>
    <property type="match status" value="1"/>
</dbReference>
<accession>B3S8S3</accession>
<dbReference type="AlphaFoldDB" id="B3S8S3"/>
<dbReference type="KEGG" id="tad:TRIADDRAFT_50915"/>
<evidence type="ECO:0000313" key="3">
    <source>
        <dbReference type="EMBL" id="EDV20936.1"/>
    </source>
</evidence>
<reference evidence="3 4" key="1">
    <citation type="journal article" date="2008" name="Nature">
        <title>The Trichoplax genome and the nature of placozoans.</title>
        <authorList>
            <person name="Srivastava M."/>
            <person name="Begovic E."/>
            <person name="Chapman J."/>
            <person name="Putnam N.H."/>
            <person name="Hellsten U."/>
            <person name="Kawashima T."/>
            <person name="Kuo A."/>
            <person name="Mitros T."/>
            <person name="Salamov A."/>
            <person name="Carpenter M.L."/>
            <person name="Signorovitch A.Y."/>
            <person name="Moreno M.A."/>
            <person name="Kamm K."/>
            <person name="Grimwood J."/>
            <person name="Schmutz J."/>
            <person name="Shapiro H."/>
            <person name="Grigoriev I.V."/>
            <person name="Buss L.W."/>
            <person name="Schierwater B."/>
            <person name="Dellaporta S.L."/>
            <person name="Rokhsar D.S."/>
        </authorList>
    </citation>
    <scope>NUCLEOTIDE SEQUENCE [LARGE SCALE GENOMIC DNA]</scope>
    <source>
        <strain evidence="3 4">Grell-BS-1999</strain>
    </source>
</reference>
<evidence type="ECO:0000313" key="4">
    <source>
        <dbReference type="Proteomes" id="UP000009022"/>
    </source>
</evidence>
<dbReference type="PhylomeDB" id="B3S8S3"/>
<dbReference type="EMBL" id="DS985256">
    <property type="protein sequence ID" value="EDV20936.1"/>
    <property type="molecule type" value="Genomic_DNA"/>
</dbReference>
<evidence type="ECO:0000256" key="1">
    <source>
        <dbReference type="ARBA" id="ARBA00007478"/>
    </source>
</evidence>
<keyword evidence="2" id="KW-0175">Coiled coil</keyword>
<dbReference type="FunCoup" id="B3S8S3">
    <property type="interactions" value="1391"/>
</dbReference>
<sequence>MDENGNNNRNQAATPEAIIPIDIHYSKLLDWLIDRKHCKGDWRDQTLQIREKINNAIQDMPENDEIKQLLSGTYIHYFHCLKIIEVLKISESATKNIFGRYSSKRMKDWQQIVAMYEADSIGLAEAADMLMRNVNYEIAASKKNIGKCQQQLRDLTRKESEYTSNANIFRNKFLQTCKQIGIQGKNIKAELNELLQTLPELYDDLVTDSKQLSKAYEFYRAFVTFLDDSNGEGKQLDILPLLKCIINKGNITVYEWKTGQPPPDTIDFGDLDLTTGSPDTIDFGDSNTIDYGDSNAIDFGDNTNEIDFGDENNAIDYGDEINFDISVENGDTTSNNQEQSSTIDDQDLMTILDDTRSRNCFIDNLTELQGFFKQRVNEMSEEANIVSVNQFQDAPRQLQLTSTEEISSMKSVVDSILEKLTSVKMQHLFLIKTSERYVDRLAESLKQKENLAEKMLESLKNSQERREKIKEQLIEAEPKLNNLIAKTKELQTEVAAELSKRYQNRPVNIMGEINLI</sequence>
<dbReference type="STRING" id="10228.B3S8S3"/>
<organism evidence="3 4">
    <name type="scientific">Trichoplax adhaerens</name>
    <name type="common">Trichoplax reptans</name>
    <dbReference type="NCBI Taxonomy" id="10228"/>
    <lineage>
        <taxon>Eukaryota</taxon>
        <taxon>Metazoa</taxon>
        <taxon>Placozoa</taxon>
        <taxon>Uniplacotomia</taxon>
        <taxon>Trichoplacea</taxon>
        <taxon>Trichoplacidae</taxon>
        <taxon>Trichoplax</taxon>
    </lineage>
</organism>
<dbReference type="GO" id="GO:0012505">
    <property type="term" value="C:endomembrane system"/>
    <property type="evidence" value="ECO:0000318"/>
    <property type="project" value="GO_Central"/>
</dbReference>
<protein>
    <recommendedName>
        <fullName evidence="5">CDK5 regulatory subunit-associated protein 3</fullName>
    </recommendedName>
</protein>
<dbReference type="PANTHER" id="PTHR14894">
    <property type="entry name" value="CDK5 REGULATORY SUBUNIT-ASSOCIATED PROTEIN 3"/>
    <property type="match status" value="1"/>
</dbReference>
<dbReference type="OrthoDB" id="340432at2759"/>
<evidence type="ECO:0000256" key="2">
    <source>
        <dbReference type="SAM" id="Coils"/>
    </source>
</evidence>
<dbReference type="GeneID" id="6757859"/>
<evidence type="ECO:0008006" key="5">
    <source>
        <dbReference type="Google" id="ProtNLM"/>
    </source>
</evidence>
<comment type="similarity">
    <text evidence="1">Belongs to the CDK5RAP3 family.</text>
</comment>
<dbReference type="GO" id="GO:0007346">
    <property type="term" value="P:regulation of mitotic cell cycle"/>
    <property type="evidence" value="ECO:0000318"/>
    <property type="project" value="GO_Central"/>
</dbReference>
<dbReference type="Proteomes" id="UP000009022">
    <property type="component" value="Unassembled WGS sequence"/>
</dbReference>
<proteinExistence type="inferred from homology"/>
<dbReference type="InParanoid" id="B3S8S3"/>
<dbReference type="CTD" id="6757859"/>
<gene>
    <name evidence="3" type="ORF">TRIADDRAFT_50915</name>
</gene>
<dbReference type="eggNOG" id="KOG2607">
    <property type="taxonomic scope" value="Eukaryota"/>
</dbReference>
<dbReference type="PANTHER" id="PTHR14894:SF0">
    <property type="entry name" value="CDK5 REGULATORY SUBUNIT-ASSOCIATED PROTEIN 3"/>
    <property type="match status" value="1"/>
</dbReference>
<feature type="coiled-coil region" evidence="2">
    <location>
        <begin position="438"/>
        <end position="472"/>
    </location>
</feature>
<dbReference type="RefSeq" id="XP_002116580.1">
    <property type="nucleotide sequence ID" value="XM_002116544.1"/>
</dbReference>
<dbReference type="HOGENOM" id="CLU_025645_1_0_1"/>